<evidence type="ECO:0000313" key="5">
    <source>
        <dbReference type="Proteomes" id="UP000321947"/>
    </source>
</evidence>
<accession>A0A5A7TB71</accession>
<evidence type="ECO:0000313" key="3">
    <source>
        <dbReference type="EMBL" id="TYK05593.1"/>
    </source>
</evidence>
<comment type="caution">
    <text evidence="2">The sequence shown here is derived from an EMBL/GenBank/DDBJ whole genome shotgun (WGS) entry which is preliminary data.</text>
</comment>
<evidence type="ECO:0000313" key="4">
    <source>
        <dbReference type="Proteomes" id="UP000321393"/>
    </source>
</evidence>
<name>A0A5A7TB71_CUCMM</name>
<feature type="domain" description="Tf2-1-like SH3-like" evidence="1">
    <location>
        <begin position="314"/>
        <end position="366"/>
    </location>
</feature>
<proteinExistence type="predicted"/>
<dbReference type="InterPro" id="IPR056924">
    <property type="entry name" value="SH3_Tf2-1"/>
</dbReference>
<evidence type="ECO:0000259" key="1">
    <source>
        <dbReference type="Pfam" id="PF24626"/>
    </source>
</evidence>
<dbReference type="PANTHER" id="PTHR46148">
    <property type="entry name" value="CHROMO DOMAIN-CONTAINING PROTEIN"/>
    <property type="match status" value="1"/>
</dbReference>
<dbReference type="InterPro" id="IPR016197">
    <property type="entry name" value="Chromo-like_dom_sf"/>
</dbReference>
<dbReference type="Pfam" id="PF24626">
    <property type="entry name" value="SH3_Tf2-1"/>
    <property type="match status" value="1"/>
</dbReference>
<dbReference type="Proteomes" id="UP000321947">
    <property type="component" value="Unassembled WGS sequence"/>
</dbReference>
<dbReference type="SUPFAM" id="SSF54160">
    <property type="entry name" value="Chromo domain-like"/>
    <property type="match status" value="1"/>
</dbReference>
<dbReference type="PANTHER" id="PTHR46148:SF57">
    <property type="entry name" value="OS12G0499874 PROTEIN"/>
    <property type="match status" value="1"/>
</dbReference>
<dbReference type="Pfam" id="PF08284">
    <property type="entry name" value="RVP_2"/>
    <property type="match status" value="1"/>
</dbReference>
<protein>
    <submittedName>
        <fullName evidence="2">Retrotransposable element Tf2</fullName>
    </submittedName>
</protein>
<dbReference type="Proteomes" id="UP000321393">
    <property type="component" value="Unassembled WGS sequence"/>
</dbReference>
<reference evidence="4 5" key="1">
    <citation type="submission" date="2019-08" db="EMBL/GenBank/DDBJ databases">
        <title>Draft genome sequences of two oriental melons (Cucumis melo L. var makuwa).</title>
        <authorList>
            <person name="Kwon S.-Y."/>
        </authorList>
    </citation>
    <scope>NUCLEOTIDE SEQUENCE [LARGE SCALE GENOMIC DNA]</scope>
    <source>
        <strain evidence="5">cv. Chang Bougi</strain>
        <strain evidence="4">cv. SW 3</strain>
        <tissue evidence="2">Leaf</tissue>
    </source>
</reference>
<dbReference type="AlphaFoldDB" id="A0A5A7TB71"/>
<gene>
    <name evidence="3" type="ORF">E5676_scaffold98G00430</name>
    <name evidence="2" type="ORF">E6C27_scaffold262G001120</name>
</gene>
<evidence type="ECO:0000313" key="2">
    <source>
        <dbReference type="EMBL" id="KAA0040550.1"/>
    </source>
</evidence>
<dbReference type="EMBL" id="SSTE01017321">
    <property type="protein sequence ID" value="KAA0040550.1"/>
    <property type="molecule type" value="Genomic_DNA"/>
</dbReference>
<dbReference type="EMBL" id="SSTD01013776">
    <property type="protein sequence ID" value="TYK05593.1"/>
    <property type="molecule type" value="Genomic_DNA"/>
</dbReference>
<organism evidence="2 4">
    <name type="scientific">Cucumis melo var. makuwa</name>
    <name type="common">Oriental melon</name>
    <dbReference type="NCBI Taxonomy" id="1194695"/>
    <lineage>
        <taxon>Eukaryota</taxon>
        <taxon>Viridiplantae</taxon>
        <taxon>Streptophyta</taxon>
        <taxon>Embryophyta</taxon>
        <taxon>Tracheophyta</taxon>
        <taxon>Spermatophyta</taxon>
        <taxon>Magnoliopsida</taxon>
        <taxon>eudicotyledons</taxon>
        <taxon>Gunneridae</taxon>
        <taxon>Pentapetalae</taxon>
        <taxon>rosids</taxon>
        <taxon>fabids</taxon>
        <taxon>Cucurbitales</taxon>
        <taxon>Cucurbitaceae</taxon>
        <taxon>Benincaseae</taxon>
        <taxon>Cucumis</taxon>
    </lineage>
</organism>
<sequence length="439" mass="50671">MLVDLLPLELQMLDVILGMDFLYTHYASMDFHKKEVIFITLGLAKMVFRVEVQEEKLKLEDVLIMNEFLDISSTDLPDHKSLKYIFDKKELNLRQMRWLKLIKDHDRTIEYHLSKANLVVDALSRKSRLSKTALCSIQASLLSELRGFRMVVIAESSGSLSAKFEVRSSLVAKIVRRQQEDSNLQKMIGKSMQDPNVEFELRGEKAIVKQGRLCIPSTSELKDVVLEEAHSSAYAMHLGSTKMYRTLKKTSGGLVIVDKLTKTAQFIPIKATSTLDQLAKLYVNTIVSGQLERTIQTLEDMLRACVLQFKGSRDTRLSLMNEKLSPRYIGPYKIRERVGPVGYRLELPTELARIHDIFHVSMLRKYILDLSHVLQAILVELKEDLSYEEEAFQILDRKEQVLRNKAITLVKVLWRHHGINEATWESEDQMWRSYPTLFP</sequence>
<dbReference type="OrthoDB" id="1939135at2759"/>